<keyword evidence="2" id="KW-1185">Reference proteome</keyword>
<proteinExistence type="predicted"/>
<dbReference type="EMBL" id="OU893332">
    <property type="protein sequence ID" value="CAH0746333.1"/>
    <property type="molecule type" value="Genomic_DNA"/>
</dbReference>
<sequence>MGKTVLLCGEGVSCLPGGVTGAAELSGVVERLAGEEPPLLWAGAAAADSPRVRDAVRYAALEVNEHLETYFDRREHALETLELARSGCAGAVGGEETARCLYKLIFQLLLLLETNNKMVVAVYHAALDNRVCVYF</sequence>
<evidence type="ECO:0000313" key="1">
    <source>
        <dbReference type="EMBL" id="CAH0746333.1"/>
    </source>
</evidence>
<reference evidence="1" key="1">
    <citation type="submission" date="2021-12" db="EMBL/GenBank/DDBJ databases">
        <authorList>
            <person name="King R."/>
        </authorList>
    </citation>
    <scope>NUCLEOTIDE SEQUENCE</scope>
</reference>
<reference evidence="1" key="2">
    <citation type="submission" date="2022-10" db="EMBL/GenBank/DDBJ databases">
        <authorList>
            <consortium name="ENA_rothamsted_submissions"/>
            <consortium name="culmorum"/>
            <person name="King R."/>
        </authorList>
    </citation>
    <scope>NUCLEOTIDE SEQUENCE</scope>
</reference>
<dbReference type="Proteomes" id="UP001153714">
    <property type="component" value="Chromosome 1"/>
</dbReference>
<protein>
    <submittedName>
        <fullName evidence="1">Uncharacterized protein</fullName>
    </submittedName>
</protein>
<gene>
    <name evidence="1" type="ORF">DIATSA_LOCUS447</name>
</gene>
<organism evidence="1 2">
    <name type="scientific">Diatraea saccharalis</name>
    <name type="common">sugarcane borer</name>
    <dbReference type="NCBI Taxonomy" id="40085"/>
    <lineage>
        <taxon>Eukaryota</taxon>
        <taxon>Metazoa</taxon>
        <taxon>Ecdysozoa</taxon>
        <taxon>Arthropoda</taxon>
        <taxon>Hexapoda</taxon>
        <taxon>Insecta</taxon>
        <taxon>Pterygota</taxon>
        <taxon>Neoptera</taxon>
        <taxon>Endopterygota</taxon>
        <taxon>Lepidoptera</taxon>
        <taxon>Glossata</taxon>
        <taxon>Ditrysia</taxon>
        <taxon>Pyraloidea</taxon>
        <taxon>Crambidae</taxon>
        <taxon>Crambinae</taxon>
        <taxon>Diatraea</taxon>
    </lineage>
</organism>
<name>A0A9P0G166_9NEOP</name>
<dbReference type="AlphaFoldDB" id="A0A9P0G166"/>
<evidence type="ECO:0000313" key="2">
    <source>
        <dbReference type="Proteomes" id="UP001153714"/>
    </source>
</evidence>
<dbReference type="OrthoDB" id="6287725at2759"/>
<accession>A0A9P0G166</accession>